<feature type="transmembrane region" description="Helical" evidence="6">
    <location>
        <begin position="443"/>
        <end position="466"/>
    </location>
</feature>
<dbReference type="PANTHER" id="PTHR48041:SF125">
    <property type="entry name" value="ABC TRANSPORTER G FAMILY"/>
    <property type="match status" value="1"/>
</dbReference>
<evidence type="ECO:0000256" key="2">
    <source>
        <dbReference type="ARBA" id="ARBA00022448"/>
    </source>
</evidence>
<evidence type="ECO:0000256" key="1">
    <source>
        <dbReference type="ARBA" id="ARBA00004141"/>
    </source>
</evidence>
<dbReference type="PROSITE" id="PS50893">
    <property type="entry name" value="ABC_TRANSPORTER_2"/>
    <property type="match status" value="1"/>
</dbReference>
<organism evidence="8 9">
    <name type="scientific">Chlorella ohadii</name>
    <dbReference type="NCBI Taxonomy" id="2649997"/>
    <lineage>
        <taxon>Eukaryota</taxon>
        <taxon>Viridiplantae</taxon>
        <taxon>Chlorophyta</taxon>
        <taxon>core chlorophytes</taxon>
        <taxon>Trebouxiophyceae</taxon>
        <taxon>Chlorellales</taxon>
        <taxon>Chlorellaceae</taxon>
        <taxon>Chlorella clade</taxon>
        <taxon>Chlorella</taxon>
    </lineage>
</organism>
<evidence type="ECO:0000313" key="8">
    <source>
        <dbReference type="EMBL" id="KAI7836411.1"/>
    </source>
</evidence>
<dbReference type="GO" id="GO:0140359">
    <property type="term" value="F:ABC-type transporter activity"/>
    <property type="evidence" value="ECO:0007669"/>
    <property type="project" value="InterPro"/>
</dbReference>
<feature type="transmembrane region" description="Helical" evidence="6">
    <location>
        <begin position="520"/>
        <end position="541"/>
    </location>
</feature>
<evidence type="ECO:0000256" key="6">
    <source>
        <dbReference type="SAM" id="Phobius"/>
    </source>
</evidence>
<dbReference type="SUPFAM" id="SSF52540">
    <property type="entry name" value="P-loop containing nucleoside triphosphate hydrolases"/>
    <property type="match status" value="1"/>
</dbReference>
<dbReference type="Pfam" id="PF00005">
    <property type="entry name" value="ABC_tran"/>
    <property type="match status" value="1"/>
</dbReference>
<dbReference type="PANTHER" id="PTHR48041">
    <property type="entry name" value="ABC TRANSPORTER G FAMILY MEMBER 28"/>
    <property type="match status" value="1"/>
</dbReference>
<dbReference type="InterPro" id="IPR050352">
    <property type="entry name" value="ABCG_transporters"/>
</dbReference>
<evidence type="ECO:0000259" key="7">
    <source>
        <dbReference type="PROSITE" id="PS50893"/>
    </source>
</evidence>
<accession>A0AAD5DGJ5</accession>
<gene>
    <name evidence="8" type="ORF">COHA_009711</name>
</gene>
<feature type="transmembrane region" description="Helical" evidence="6">
    <location>
        <begin position="553"/>
        <end position="576"/>
    </location>
</feature>
<comment type="caution">
    <text evidence="8">The sequence shown here is derived from an EMBL/GenBank/DDBJ whole genome shotgun (WGS) entry which is preliminary data.</text>
</comment>
<protein>
    <recommendedName>
        <fullName evidence="7">ABC transporter domain-containing protein</fullName>
    </recommendedName>
</protein>
<dbReference type="GO" id="GO:0016020">
    <property type="term" value="C:membrane"/>
    <property type="evidence" value="ECO:0007669"/>
    <property type="project" value="UniProtKB-SubCell"/>
</dbReference>
<evidence type="ECO:0000256" key="3">
    <source>
        <dbReference type="ARBA" id="ARBA00022692"/>
    </source>
</evidence>
<dbReference type="Pfam" id="PF01061">
    <property type="entry name" value="ABC2_membrane"/>
    <property type="match status" value="1"/>
</dbReference>
<dbReference type="GO" id="GO:0016887">
    <property type="term" value="F:ATP hydrolysis activity"/>
    <property type="evidence" value="ECO:0007669"/>
    <property type="project" value="InterPro"/>
</dbReference>
<keyword evidence="5 6" id="KW-0472">Membrane</keyword>
<dbReference type="InterPro" id="IPR027417">
    <property type="entry name" value="P-loop_NTPase"/>
</dbReference>
<dbReference type="EMBL" id="JADXDR010000188">
    <property type="protein sequence ID" value="KAI7836411.1"/>
    <property type="molecule type" value="Genomic_DNA"/>
</dbReference>
<dbReference type="InterPro" id="IPR013525">
    <property type="entry name" value="ABC2_TM"/>
</dbReference>
<dbReference type="GO" id="GO:0005524">
    <property type="term" value="F:ATP binding"/>
    <property type="evidence" value="ECO:0007669"/>
    <property type="project" value="InterPro"/>
</dbReference>
<evidence type="ECO:0000256" key="5">
    <source>
        <dbReference type="ARBA" id="ARBA00023136"/>
    </source>
</evidence>
<feature type="transmembrane region" description="Helical" evidence="6">
    <location>
        <begin position="414"/>
        <end position="431"/>
    </location>
</feature>
<feature type="transmembrane region" description="Helical" evidence="6">
    <location>
        <begin position="621"/>
        <end position="639"/>
    </location>
</feature>
<evidence type="ECO:0000313" key="9">
    <source>
        <dbReference type="Proteomes" id="UP001205105"/>
    </source>
</evidence>
<keyword evidence="3 6" id="KW-0812">Transmembrane</keyword>
<comment type="subcellular location">
    <subcellularLocation>
        <location evidence="1">Membrane</location>
        <topology evidence="1">Multi-pass membrane protein</topology>
    </subcellularLocation>
</comment>
<dbReference type="Proteomes" id="UP001205105">
    <property type="component" value="Unassembled WGS sequence"/>
</dbReference>
<dbReference type="AlphaFoldDB" id="A0AAD5DGJ5"/>
<name>A0AAD5DGJ5_9CHLO</name>
<keyword evidence="9" id="KW-1185">Reference proteome</keyword>
<keyword evidence="2" id="KW-0813">Transport</keyword>
<dbReference type="Gene3D" id="3.40.50.300">
    <property type="entry name" value="P-loop containing nucleotide triphosphate hydrolases"/>
    <property type="match status" value="1"/>
</dbReference>
<reference evidence="8" key="1">
    <citation type="submission" date="2020-11" db="EMBL/GenBank/DDBJ databases">
        <title>Chlorella ohadii genome sequencing and assembly.</title>
        <authorList>
            <person name="Murik O."/>
            <person name="Treves H."/>
            <person name="Kedem I."/>
            <person name="Shotland Y."/>
            <person name="Kaplan A."/>
        </authorList>
    </citation>
    <scope>NUCLEOTIDE SEQUENCE</scope>
    <source>
        <strain evidence="8">1</strain>
    </source>
</reference>
<feature type="domain" description="ABC transporter" evidence="7">
    <location>
        <begin position="93"/>
        <end position="332"/>
    </location>
</feature>
<sequence length="646" mass="69526">MPVPGKTTSQAALAELNPSVNLMIGAVGMDLDVLAPLPESKRVAIDIRHVSAHVPLVAAAHKQQGGGVAAALKRLLPSPAALGRRIASQAALLKGGSSKMSGSHRQVLFDVSGSVQPGEVLALMGPSGSGKTTLLTICGGRAQKLLRVEGSAEFNGQPLTKALKRRDDLLHEALTVHETLYYAAMLRLPRHMSHEDKLRRVEVVTTALGLHTCQDTIIGGFFRKGVSGGERKRTSIAVELLIDPSVLLLGHAIYYGQAAMAAAWFGSLGYSLPFGSSLADFILDLASGDVGTQDRDGEASRVHLIEAAEAFLAQHPQEGYCGQQHSGAAATAADEGFKTVQLSPIEAPDSSVGLGVERVEGKTASASLADAAAGGKEAAQGEHRWGAPWSTQVALLFRRSLRTRRFQSMSTQDIVQAAVISLLAGLCWWQAGQDDTVLGARNTLGLLFFLVMLLSFRALYNSLFTFPEEFKHMLKERASGMYRLSAFYFARIGSDLPMDFLLPSIQIVVIYWMGGLRRNAWAFLGQYGVSLLAMLVAQLLGCLTMNPKTAQTVASIVMLTMVLTGGFFALQLPAWISWLKWISYIFFSLQTAPGCSPIDNIQGSLGLLQDPASQGDAVRNTFVLLGMLVFFRIMIYLVLRRRTSSV</sequence>
<proteinExistence type="predicted"/>
<evidence type="ECO:0000256" key="4">
    <source>
        <dbReference type="ARBA" id="ARBA00022989"/>
    </source>
</evidence>
<dbReference type="InterPro" id="IPR003439">
    <property type="entry name" value="ABC_transporter-like_ATP-bd"/>
</dbReference>
<keyword evidence="4 6" id="KW-1133">Transmembrane helix</keyword>